<dbReference type="EMBL" id="SULI01000003">
    <property type="protein sequence ID" value="TKZ21946.1"/>
    <property type="molecule type" value="Genomic_DNA"/>
</dbReference>
<protein>
    <submittedName>
        <fullName evidence="2">DMT family transporter</fullName>
    </submittedName>
</protein>
<feature type="transmembrane region" description="Helical" evidence="1">
    <location>
        <begin position="115"/>
        <end position="140"/>
    </location>
</feature>
<feature type="transmembrane region" description="Helical" evidence="1">
    <location>
        <begin position="160"/>
        <end position="188"/>
    </location>
</feature>
<name>A0A4U7N9A2_9RHOB</name>
<keyword evidence="1" id="KW-0812">Transmembrane</keyword>
<accession>A0A4U7N9A2</accession>
<comment type="caution">
    <text evidence="2">The sequence shown here is derived from an EMBL/GenBank/DDBJ whole genome shotgun (WGS) entry which is preliminary data.</text>
</comment>
<keyword evidence="1" id="KW-0472">Membrane</keyword>
<organism evidence="2 3">
    <name type="scientific">Shimia litoralis</name>
    <dbReference type="NCBI Taxonomy" id="420403"/>
    <lineage>
        <taxon>Bacteria</taxon>
        <taxon>Pseudomonadati</taxon>
        <taxon>Pseudomonadota</taxon>
        <taxon>Alphaproteobacteria</taxon>
        <taxon>Rhodobacterales</taxon>
        <taxon>Roseobacteraceae</taxon>
    </lineage>
</organism>
<keyword evidence="3" id="KW-1185">Reference proteome</keyword>
<evidence type="ECO:0000313" key="2">
    <source>
        <dbReference type="EMBL" id="TKZ21946.1"/>
    </source>
</evidence>
<dbReference type="AlphaFoldDB" id="A0A4U7N9A2"/>
<reference evidence="2 3" key="1">
    <citation type="submission" date="2019-04" db="EMBL/GenBank/DDBJ databases">
        <title>Genome sequence of Pelagicola litoralis CL-ES2.</title>
        <authorList>
            <person name="Cao J."/>
        </authorList>
    </citation>
    <scope>NUCLEOTIDE SEQUENCE [LARGE SCALE GENOMIC DNA]</scope>
    <source>
        <strain evidence="2 3">CL-ES2</strain>
    </source>
</reference>
<dbReference type="OrthoDB" id="7340103at2"/>
<proteinExistence type="predicted"/>
<dbReference type="Proteomes" id="UP000306575">
    <property type="component" value="Unassembled WGS sequence"/>
</dbReference>
<keyword evidence="1" id="KW-1133">Transmembrane helix</keyword>
<feature type="transmembrane region" description="Helical" evidence="1">
    <location>
        <begin position="58"/>
        <end position="76"/>
    </location>
</feature>
<gene>
    <name evidence="2" type="ORF">FAP39_04935</name>
</gene>
<feature type="transmembrane region" description="Helical" evidence="1">
    <location>
        <begin position="82"/>
        <end position="103"/>
    </location>
</feature>
<feature type="transmembrane region" description="Helical" evidence="1">
    <location>
        <begin position="29"/>
        <end position="46"/>
    </location>
</feature>
<evidence type="ECO:0000313" key="3">
    <source>
        <dbReference type="Proteomes" id="UP000306575"/>
    </source>
</evidence>
<dbReference type="RefSeq" id="WP_138015269.1">
    <property type="nucleotide sequence ID" value="NZ_SULI01000003.1"/>
</dbReference>
<sequence length="200" mass="21109">MLLFYLALAWSIIIEVVFCRRRFALYDFGVIALMLIGIVTIHRFSLDFKAIGSSGDLLALLSGFFFSIGAALAHGTPKSATATVTFVLVVSSTCFGLGAVYFFGPEGTVSMGSDVWANFIALATGILFLAPVMFGTVWAANILRPSELTSLLTLEIISGVISGAVLSGQAFGVYEALGSLAIIAAIIFSNYNSNLRAQGA</sequence>
<evidence type="ECO:0000256" key="1">
    <source>
        <dbReference type="SAM" id="Phobius"/>
    </source>
</evidence>